<accession>A0A6A5H8E7</accession>
<sequence>MAMISSMEMTEEKYQDIITEEDQKFKRLRLDFMNASESWNSEKQQFHQEILARNQRIQEIHVENIRLKAENEFKEKMIQQLMSKLSTPSGFFPPPNQYDPRLQYPPSEFK</sequence>
<dbReference type="AlphaFoldDB" id="A0A6A5H8E7"/>
<comment type="caution">
    <text evidence="2">The sequence shown here is derived from an EMBL/GenBank/DDBJ whole genome shotgun (WGS) entry which is preliminary data.</text>
</comment>
<evidence type="ECO:0000313" key="3">
    <source>
        <dbReference type="Proteomes" id="UP000483820"/>
    </source>
</evidence>
<organism evidence="2 3">
    <name type="scientific">Caenorhabditis remanei</name>
    <name type="common">Caenorhabditis vulgaris</name>
    <dbReference type="NCBI Taxonomy" id="31234"/>
    <lineage>
        <taxon>Eukaryota</taxon>
        <taxon>Metazoa</taxon>
        <taxon>Ecdysozoa</taxon>
        <taxon>Nematoda</taxon>
        <taxon>Chromadorea</taxon>
        <taxon>Rhabditida</taxon>
        <taxon>Rhabditina</taxon>
        <taxon>Rhabditomorpha</taxon>
        <taxon>Rhabditoidea</taxon>
        <taxon>Rhabditidae</taxon>
        <taxon>Peloderinae</taxon>
        <taxon>Caenorhabditis</taxon>
    </lineage>
</organism>
<name>A0A6A5H8E7_CAERE</name>
<evidence type="ECO:0000256" key="1">
    <source>
        <dbReference type="SAM" id="MobiDB-lite"/>
    </source>
</evidence>
<dbReference type="Proteomes" id="UP000483820">
    <property type="component" value="Chromosome II"/>
</dbReference>
<dbReference type="KEGG" id="crq:GCK72_003954"/>
<dbReference type="EMBL" id="WUAV01000002">
    <property type="protein sequence ID" value="KAF1764008.1"/>
    <property type="molecule type" value="Genomic_DNA"/>
</dbReference>
<gene>
    <name evidence="2" type="ORF">GCK72_003954</name>
</gene>
<proteinExistence type="predicted"/>
<reference evidence="2 3" key="1">
    <citation type="submission" date="2019-12" db="EMBL/GenBank/DDBJ databases">
        <title>Chromosome-level assembly of the Caenorhabditis remanei genome.</title>
        <authorList>
            <person name="Teterina A.A."/>
            <person name="Willis J.H."/>
            <person name="Phillips P.C."/>
        </authorList>
    </citation>
    <scope>NUCLEOTIDE SEQUENCE [LARGE SCALE GENOMIC DNA]</scope>
    <source>
        <strain evidence="2 3">PX506</strain>
        <tissue evidence="2">Whole organism</tissue>
    </source>
</reference>
<evidence type="ECO:0000313" key="2">
    <source>
        <dbReference type="EMBL" id="KAF1764008.1"/>
    </source>
</evidence>
<dbReference type="CTD" id="78773756"/>
<protein>
    <submittedName>
        <fullName evidence="2">Uncharacterized protein</fullName>
    </submittedName>
</protein>
<dbReference type="RefSeq" id="XP_053588553.1">
    <property type="nucleotide sequence ID" value="XM_053724359.1"/>
</dbReference>
<feature type="region of interest" description="Disordered" evidence="1">
    <location>
        <begin position="86"/>
        <end position="110"/>
    </location>
</feature>
<dbReference type="GeneID" id="78773756"/>